<dbReference type="EMBL" id="BAAAZC010000025">
    <property type="protein sequence ID" value="GAA3979928.1"/>
    <property type="molecule type" value="Genomic_DNA"/>
</dbReference>
<dbReference type="InterPro" id="IPR032508">
    <property type="entry name" value="FecR_C"/>
</dbReference>
<feature type="transmembrane region" description="Helical" evidence="1">
    <location>
        <begin position="85"/>
        <end position="105"/>
    </location>
</feature>
<dbReference type="Pfam" id="PF04773">
    <property type="entry name" value="FecR"/>
    <property type="match status" value="1"/>
</dbReference>
<name>A0ABP7QEU0_9SPHI</name>
<dbReference type="PIRSF" id="PIRSF018266">
    <property type="entry name" value="FecR"/>
    <property type="match status" value="1"/>
</dbReference>
<evidence type="ECO:0000313" key="4">
    <source>
        <dbReference type="EMBL" id="GAA3979928.1"/>
    </source>
</evidence>
<reference evidence="5" key="1">
    <citation type="journal article" date="2019" name="Int. J. Syst. Evol. Microbiol.">
        <title>The Global Catalogue of Microorganisms (GCM) 10K type strain sequencing project: providing services to taxonomists for standard genome sequencing and annotation.</title>
        <authorList>
            <consortium name="The Broad Institute Genomics Platform"/>
            <consortium name="The Broad Institute Genome Sequencing Center for Infectious Disease"/>
            <person name="Wu L."/>
            <person name="Ma J."/>
        </authorList>
    </citation>
    <scope>NUCLEOTIDE SEQUENCE [LARGE SCALE GENOMIC DNA]</scope>
    <source>
        <strain evidence="5">JCM 16601</strain>
    </source>
</reference>
<dbReference type="Pfam" id="PF16344">
    <property type="entry name" value="FecR_C"/>
    <property type="match status" value="1"/>
</dbReference>
<keyword evidence="1" id="KW-1133">Transmembrane helix</keyword>
<evidence type="ECO:0000313" key="5">
    <source>
        <dbReference type="Proteomes" id="UP001500742"/>
    </source>
</evidence>
<keyword evidence="1" id="KW-0472">Membrane</keyword>
<comment type="caution">
    <text evidence="4">The sequence shown here is derived from an EMBL/GenBank/DDBJ whole genome shotgun (WGS) entry which is preliminary data.</text>
</comment>
<dbReference type="InterPro" id="IPR006860">
    <property type="entry name" value="FecR"/>
</dbReference>
<organism evidence="4 5">
    <name type="scientific">Mucilaginibacter dorajii</name>
    <dbReference type="NCBI Taxonomy" id="692994"/>
    <lineage>
        <taxon>Bacteria</taxon>
        <taxon>Pseudomonadati</taxon>
        <taxon>Bacteroidota</taxon>
        <taxon>Sphingobacteriia</taxon>
        <taxon>Sphingobacteriales</taxon>
        <taxon>Sphingobacteriaceae</taxon>
        <taxon>Mucilaginibacter</taxon>
    </lineage>
</organism>
<gene>
    <name evidence="4" type="ORF">GCM10022210_33820</name>
</gene>
<sequence>MAYNKTYIQELIIERVAGTISVEDDSLLETAIQHDEHVKQMWHEMQQELNSNQTFFDNVDENNAWDKIEPQISNIRPIGPRHGGVSKWISIAALLCISVGLFFYWQPKPVTQALIVKKNTNKPAIELQMANGQHIDLSDTAKRIINTSFAHLKKGSNGLSYQLANTKTQEWSTLVIPPKLSYQIVLSDGTEVWMNSASSLRFPFAFTGSTRDVYLSGEAFFKVAKNKALPFIVHTNQTDIKVLGTRFNVNTYKTDITTTSLVEGSVTTNSVNSPKLLLYPGYQAVYATGKGFSTQSFDADVELAWMHDIYYFHDTKLQDIGEVLSRWFDVKVVFDDPAKAREEFSGAIQKNRPVEVFIQNIKTSAGVKTSFADGVLHIK</sequence>
<dbReference type="Gene3D" id="2.60.120.1440">
    <property type="match status" value="1"/>
</dbReference>
<evidence type="ECO:0000256" key="1">
    <source>
        <dbReference type="SAM" id="Phobius"/>
    </source>
</evidence>
<evidence type="ECO:0008006" key="6">
    <source>
        <dbReference type="Google" id="ProtNLM"/>
    </source>
</evidence>
<dbReference type="PANTHER" id="PTHR30273">
    <property type="entry name" value="PERIPLASMIC SIGNAL SENSOR AND SIGMA FACTOR ACTIVATOR FECR-RELATED"/>
    <property type="match status" value="1"/>
</dbReference>
<evidence type="ECO:0000259" key="3">
    <source>
        <dbReference type="Pfam" id="PF16344"/>
    </source>
</evidence>
<dbReference type="Gene3D" id="3.55.50.30">
    <property type="match status" value="1"/>
</dbReference>
<dbReference type="InterPro" id="IPR012373">
    <property type="entry name" value="Ferrdict_sens_TM"/>
</dbReference>
<accession>A0ABP7QEU0</accession>
<dbReference type="RefSeq" id="WP_259088258.1">
    <property type="nucleotide sequence ID" value="NZ_BAAAZC010000025.1"/>
</dbReference>
<keyword evidence="1" id="KW-0812">Transmembrane</keyword>
<dbReference type="Proteomes" id="UP001500742">
    <property type="component" value="Unassembled WGS sequence"/>
</dbReference>
<evidence type="ECO:0000259" key="2">
    <source>
        <dbReference type="Pfam" id="PF04773"/>
    </source>
</evidence>
<keyword evidence="5" id="KW-1185">Reference proteome</keyword>
<proteinExistence type="predicted"/>
<dbReference type="PANTHER" id="PTHR30273:SF2">
    <property type="entry name" value="PROTEIN FECR"/>
    <property type="match status" value="1"/>
</dbReference>
<feature type="domain" description="FecR protein" evidence="2">
    <location>
        <begin position="181"/>
        <end position="266"/>
    </location>
</feature>
<protein>
    <recommendedName>
        <fullName evidence="6">FecR family protein</fullName>
    </recommendedName>
</protein>
<feature type="domain" description="Protein FecR C-terminal" evidence="3">
    <location>
        <begin position="310"/>
        <end position="368"/>
    </location>
</feature>